<dbReference type="Proteomes" id="UP000537989">
    <property type="component" value="Unassembled WGS sequence"/>
</dbReference>
<keyword evidence="2" id="KW-1185">Reference proteome</keyword>
<dbReference type="AlphaFoldDB" id="A0AAN6C655"/>
<accession>A0AAN6C655</accession>
<evidence type="ECO:0000313" key="1">
    <source>
        <dbReference type="EMBL" id="KAF5243714.1"/>
    </source>
</evidence>
<gene>
    <name evidence="1" type="ORF">FAUST_2709</name>
</gene>
<proteinExistence type="predicted"/>
<dbReference type="EMBL" id="JAAMOD010000056">
    <property type="protein sequence ID" value="KAF5243714.1"/>
    <property type="molecule type" value="Genomic_DNA"/>
</dbReference>
<reference evidence="1 2" key="1">
    <citation type="submission" date="2020-02" db="EMBL/GenBank/DDBJ databases">
        <title>Identification and distribution of gene clusters putatively required for synthesis of sphingolipid metabolism inhibitors in phylogenetically diverse species of the filamentous fungus Fusarium.</title>
        <authorList>
            <person name="Kim H.-S."/>
            <person name="Busman M."/>
            <person name="Brown D.W."/>
            <person name="Divon H."/>
            <person name="Uhlig S."/>
            <person name="Proctor R.H."/>
        </authorList>
    </citation>
    <scope>NUCLEOTIDE SEQUENCE [LARGE SCALE GENOMIC DNA]</scope>
    <source>
        <strain evidence="1 2">NRRL 2903</strain>
    </source>
</reference>
<organism evidence="1 2">
    <name type="scientific">Fusarium austroamericanum</name>
    <dbReference type="NCBI Taxonomy" id="282268"/>
    <lineage>
        <taxon>Eukaryota</taxon>
        <taxon>Fungi</taxon>
        <taxon>Dikarya</taxon>
        <taxon>Ascomycota</taxon>
        <taxon>Pezizomycotina</taxon>
        <taxon>Sordariomycetes</taxon>
        <taxon>Hypocreomycetidae</taxon>
        <taxon>Hypocreales</taxon>
        <taxon>Nectriaceae</taxon>
        <taxon>Fusarium</taxon>
    </lineage>
</organism>
<evidence type="ECO:0000313" key="2">
    <source>
        <dbReference type="Proteomes" id="UP000537989"/>
    </source>
</evidence>
<protein>
    <submittedName>
        <fullName evidence="1">Uncharacterized protein</fullName>
    </submittedName>
</protein>
<sequence>MAKEGIGADGVKICSIWRIDIINEQINRLIKQLADKNVGPEAPFDIGEEEPLFFALVASDNGRGIASMFKKYP</sequence>
<comment type="caution">
    <text evidence="1">The sequence shown here is derived from an EMBL/GenBank/DDBJ whole genome shotgun (WGS) entry which is preliminary data.</text>
</comment>
<name>A0AAN6C655_FUSAU</name>